<keyword evidence="5" id="KW-1185">Reference proteome</keyword>
<dbReference type="AlphaFoldDB" id="A0A8B6CK34"/>
<dbReference type="InterPro" id="IPR003886">
    <property type="entry name" value="NIDO_dom"/>
</dbReference>
<evidence type="ECO:0000259" key="2">
    <source>
        <dbReference type="PROSITE" id="PS50026"/>
    </source>
</evidence>
<proteinExistence type="predicted"/>
<dbReference type="PANTHER" id="PTHR13802">
    <property type="entry name" value="MUCIN 4-RELATED"/>
    <property type="match status" value="1"/>
</dbReference>
<protein>
    <recommendedName>
        <fullName evidence="6">Sushi, nidogen and EGF-like domain-containing protein 1</fullName>
    </recommendedName>
</protein>
<evidence type="ECO:0000259" key="3">
    <source>
        <dbReference type="PROSITE" id="PS51220"/>
    </source>
</evidence>
<comment type="caution">
    <text evidence="1">Lacks conserved residue(s) required for the propagation of feature annotation.</text>
</comment>
<reference evidence="4" key="1">
    <citation type="submission" date="2018-11" db="EMBL/GenBank/DDBJ databases">
        <authorList>
            <person name="Alioto T."/>
            <person name="Alioto T."/>
        </authorList>
    </citation>
    <scope>NUCLEOTIDE SEQUENCE</scope>
</reference>
<dbReference type="PANTHER" id="PTHR13802:SF59">
    <property type="entry name" value="SUSHI DOMAIN-CONTAINING PROTEIN 2"/>
    <property type="match status" value="1"/>
</dbReference>
<dbReference type="PROSITE" id="PS51220">
    <property type="entry name" value="NIDO"/>
    <property type="match status" value="1"/>
</dbReference>
<dbReference type="SMART" id="SM00539">
    <property type="entry name" value="NIDO"/>
    <property type="match status" value="1"/>
</dbReference>
<comment type="caution">
    <text evidence="4">The sequence shown here is derived from an EMBL/GenBank/DDBJ whole genome shotgun (WGS) entry which is preliminary data.</text>
</comment>
<dbReference type="CDD" id="cd00054">
    <property type="entry name" value="EGF_CA"/>
    <property type="match status" value="1"/>
</dbReference>
<feature type="non-terminal residue" evidence="4">
    <location>
        <position position="339"/>
    </location>
</feature>
<feature type="domain" description="NIDO" evidence="3">
    <location>
        <begin position="74"/>
        <end position="230"/>
    </location>
</feature>
<dbReference type="OrthoDB" id="6236007at2759"/>
<dbReference type="InterPro" id="IPR051495">
    <property type="entry name" value="Epithelial_Barrier/Signaling"/>
</dbReference>
<evidence type="ECO:0000313" key="5">
    <source>
        <dbReference type="Proteomes" id="UP000596742"/>
    </source>
</evidence>
<dbReference type="GO" id="GO:0007160">
    <property type="term" value="P:cell-matrix adhesion"/>
    <property type="evidence" value="ECO:0007669"/>
    <property type="project" value="InterPro"/>
</dbReference>
<evidence type="ECO:0008006" key="6">
    <source>
        <dbReference type="Google" id="ProtNLM"/>
    </source>
</evidence>
<sequence length="339" mass="36848">MFYPYGDFCGDSQLQKNDDESSAEIHINTAFQFFNQSHRSLFVNTNGDLTFISALSRYTPESFPFQRNASVIATYWADVDTKTVGDVWYRETSNPTLLGRASSDIRTSFPQQPKFNASWIFITTWDDVAFFGADEVGLTKRCSFQCILATDGRYSFVVFNYNLTQWTTGTASGGNSSDGVGGTPAQVGFDAGDGIHFYAVPGSQTPGIINITQMSNVGIPGKFIFRVDLATIERATFVRTTTIALISTGQTTERIPNTVVLSTVTTSTQQQTSSKTAPITVITSTQKQTVKAAAVSKVRGVSNTGMRIASSCFGNPCQNGTCIPFGNRFVCLCDPGYEG</sequence>
<name>A0A8B6CK34_MYTGA</name>
<dbReference type="Gene3D" id="2.10.25.10">
    <property type="entry name" value="Laminin"/>
    <property type="match status" value="1"/>
</dbReference>
<evidence type="ECO:0000256" key="1">
    <source>
        <dbReference type="PROSITE-ProRule" id="PRU00076"/>
    </source>
</evidence>
<dbReference type="Pfam" id="PF06119">
    <property type="entry name" value="NIDO"/>
    <property type="match status" value="1"/>
</dbReference>
<dbReference type="Proteomes" id="UP000596742">
    <property type="component" value="Unassembled WGS sequence"/>
</dbReference>
<organism evidence="4 5">
    <name type="scientific">Mytilus galloprovincialis</name>
    <name type="common">Mediterranean mussel</name>
    <dbReference type="NCBI Taxonomy" id="29158"/>
    <lineage>
        <taxon>Eukaryota</taxon>
        <taxon>Metazoa</taxon>
        <taxon>Spiralia</taxon>
        <taxon>Lophotrochozoa</taxon>
        <taxon>Mollusca</taxon>
        <taxon>Bivalvia</taxon>
        <taxon>Autobranchia</taxon>
        <taxon>Pteriomorphia</taxon>
        <taxon>Mytilida</taxon>
        <taxon>Mytiloidea</taxon>
        <taxon>Mytilidae</taxon>
        <taxon>Mytilinae</taxon>
        <taxon>Mytilus</taxon>
    </lineage>
</organism>
<dbReference type="InterPro" id="IPR000742">
    <property type="entry name" value="EGF"/>
</dbReference>
<gene>
    <name evidence="4" type="ORF">MGAL_10B037995</name>
</gene>
<dbReference type="SUPFAM" id="SSF57196">
    <property type="entry name" value="EGF/Laminin"/>
    <property type="match status" value="1"/>
</dbReference>
<keyword evidence="1" id="KW-1015">Disulfide bond</keyword>
<keyword evidence="1" id="KW-0245">EGF-like domain</keyword>
<feature type="disulfide bond" evidence="1">
    <location>
        <begin position="312"/>
        <end position="322"/>
    </location>
</feature>
<evidence type="ECO:0000313" key="4">
    <source>
        <dbReference type="EMBL" id="VDI06757.1"/>
    </source>
</evidence>
<accession>A0A8B6CK34</accession>
<feature type="domain" description="EGF-like" evidence="2">
    <location>
        <begin position="308"/>
        <end position="339"/>
    </location>
</feature>
<dbReference type="EMBL" id="UYJE01001970">
    <property type="protein sequence ID" value="VDI06757.1"/>
    <property type="molecule type" value="Genomic_DNA"/>
</dbReference>
<dbReference type="PROSITE" id="PS50026">
    <property type="entry name" value="EGF_3"/>
    <property type="match status" value="1"/>
</dbReference>